<feature type="transmembrane region" description="Helical" evidence="15">
    <location>
        <begin position="276"/>
        <end position="300"/>
    </location>
</feature>
<feature type="transmembrane region" description="Helical" evidence="15">
    <location>
        <begin position="382"/>
        <end position="405"/>
    </location>
</feature>
<dbReference type="SUPFAM" id="SSF81442">
    <property type="entry name" value="Cytochrome c oxidase subunit I-like"/>
    <property type="match status" value="1"/>
</dbReference>
<evidence type="ECO:0000313" key="17">
    <source>
        <dbReference type="EMBL" id="UNM95443.1"/>
    </source>
</evidence>
<keyword evidence="8" id="KW-0479">Metal-binding</keyword>
<evidence type="ECO:0000256" key="4">
    <source>
        <dbReference type="ARBA" id="ARBA00022475"/>
    </source>
</evidence>
<keyword evidence="18" id="KW-1185">Reference proteome</keyword>
<dbReference type="Proteomes" id="UP000829542">
    <property type="component" value="Chromosome"/>
</dbReference>
<feature type="transmembrane region" description="Helical" evidence="15">
    <location>
        <begin position="190"/>
        <end position="216"/>
    </location>
</feature>
<dbReference type="InterPro" id="IPR023616">
    <property type="entry name" value="Cyt_c_oxase-like_su1_dom"/>
</dbReference>
<evidence type="ECO:0000313" key="18">
    <source>
        <dbReference type="Proteomes" id="UP000829542"/>
    </source>
</evidence>
<accession>A0ABY3WXV7</accession>
<dbReference type="RefSeq" id="WP_242147696.1">
    <property type="nucleotide sequence ID" value="NZ_CP093379.1"/>
</dbReference>
<feature type="transmembrane region" description="Helical" evidence="15">
    <location>
        <begin position="425"/>
        <end position="442"/>
    </location>
</feature>
<dbReference type="PANTHER" id="PTHR10422">
    <property type="entry name" value="CYTOCHROME C OXIDASE SUBUNIT 1"/>
    <property type="match status" value="1"/>
</dbReference>
<feature type="transmembrane region" description="Helical" evidence="15">
    <location>
        <begin position="348"/>
        <end position="370"/>
    </location>
</feature>
<feature type="domain" description="Cytochrome oxidase subunit I profile" evidence="16">
    <location>
        <begin position="37"/>
        <end position="561"/>
    </location>
</feature>
<evidence type="ECO:0000256" key="12">
    <source>
        <dbReference type="ARBA" id="ARBA00023008"/>
    </source>
</evidence>
<feature type="transmembrane region" description="Helical" evidence="15">
    <location>
        <begin position="142"/>
        <end position="163"/>
    </location>
</feature>
<feature type="transmembrane region" description="Helical" evidence="15">
    <location>
        <begin position="228"/>
        <end position="256"/>
    </location>
</feature>
<evidence type="ECO:0000256" key="5">
    <source>
        <dbReference type="ARBA" id="ARBA00022617"/>
    </source>
</evidence>
<organism evidence="17 18">
    <name type="scientific">Ignatzschineria rhizosphaerae</name>
    <dbReference type="NCBI Taxonomy" id="2923279"/>
    <lineage>
        <taxon>Bacteria</taxon>
        <taxon>Pseudomonadati</taxon>
        <taxon>Pseudomonadota</taxon>
        <taxon>Gammaproteobacteria</taxon>
        <taxon>Cardiobacteriales</taxon>
        <taxon>Ignatzschineriaceae</taxon>
        <taxon>Ignatzschineria</taxon>
    </lineage>
</organism>
<evidence type="ECO:0000256" key="15">
    <source>
        <dbReference type="SAM" id="Phobius"/>
    </source>
</evidence>
<dbReference type="Pfam" id="PF00115">
    <property type="entry name" value="COX1"/>
    <property type="match status" value="1"/>
</dbReference>
<comment type="similarity">
    <text evidence="2 14">Belongs to the heme-copper respiratory oxidase family.</text>
</comment>
<keyword evidence="13 15" id="KW-0472">Membrane</keyword>
<dbReference type="InterPro" id="IPR036927">
    <property type="entry name" value="Cyt_c_oxase-like_su1_sf"/>
</dbReference>
<feature type="transmembrane region" description="Helical" evidence="15">
    <location>
        <begin position="454"/>
        <end position="476"/>
    </location>
</feature>
<dbReference type="PANTHER" id="PTHR10422:SF35">
    <property type="entry name" value="CYTOCHROME BO(3) UBIQUINOL OXIDASE SUBUNIT 1"/>
    <property type="match status" value="1"/>
</dbReference>
<dbReference type="PRINTS" id="PR01165">
    <property type="entry name" value="CYCOXIDASEI"/>
</dbReference>
<feature type="transmembrane region" description="Helical" evidence="15">
    <location>
        <begin position="103"/>
        <end position="130"/>
    </location>
</feature>
<keyword evidence="3 14" id="KW-0813">Transport</keyword>
<evidence type="ECO:0000256" key="2">
    <source>
        <dbReference type="ARBA" id="ARBA00009578"/>
    </source>
</evidence>
<feature type="transmembrane region" description="Helical" evidence="15">
    <location>
        <begin position="59"/>
        <end position="83"/>
    </location>
</feature>
<dbReference type="InterPro" id="IPR023615">
    <property type="entry name" value="Cyt_c_Oxase_su1_BS"/>
</dbReference>
<feature type="transmembrane region" description="Helical" evidence="15">
    <location>
        <begin position="613"/>
        <end position="630"/>
    </location>
</feature>
<proteinExistence type="inferred from homology"/>
<gene>
    <name evidence="17" type="ORF">MMG00_09420</name>
</gene>
<keyword evidence="11" id="KW-0408">Iron</keyword>
<keyword evidence="5 14" id="KW-0349">Heme</keyword>
<evidence type="ECO:0000256" key="10">
    <source>
        <dbReference type="ARBA" id="ARBA00022989"/>
    </source>
</evidence>
<evidence type="ECO:0000256" key="8">
    <source>
        <dbReference type="ARBA" id="ARBA00022723"/>
    </source>
</evidence>
<evidence type="ECO:0000259" key="16">
    <source>
        <dbReference type="PROSITE" id="PS50855"/>
    </source>
</evidence>
<comment type="subcellular location">
    <subcellularLocation>
        <location evidence="1">Cell membrane</location>
        <topology evidence="1">Multi-pass membrane protein</topology>
    </subcellularLocation>
</comment>
<keyword evidence="10 15" id="KW-1133">Transmembrane helix</keyword>
<evidence type="ECO:0000256" key="14">
    <source>
        <dbReference type="RuleBase" id="RU000370"/>
    </source>
</evidence>
<evidence type="ECO:0000256" key="9">
    <source>
        <dbReference type="ARBA" id="ARBA00022982"/>
    </source>
</evidence>
<keyword evidence="4" id="KW-1003">Cell membrane</keyword>
<dbReference type="EMBL" id="CP093379">
    <property type="protein sequence ID" value="UNM95443.1"/>
    <property type="molecule type" value="Genomic_DNA"/>
</dbReference>
<keyword evidence="9 14" id="KW-0249">Electron transport</keyword>
<sequence>MFGNLTIDSIPWNEPIPLAAFGVIILIVLAVLATITFTKRWGWLWTNWLTTTDHKKIGIIYIIVAIIMLIRGFADAIMMRTQLALASTGDQVGYLPPEHYDQIFSAHGVIMIFFMATPFIIGLMNIVVPLQVGKRDVAFPTLNAVSIWLTVAGAILINLSLGIGEFARTGWVAYAPLSEKLYSPSVGVDYYIWSLQVSGLGTTFAAINMFVTILRGRARGMKLFDMPLFTWSTLCTSVLIMAVFPILTATMILLALDRYLGFEIFTNTLGGGNQMMYVNLIWAWGHPEVYILILPAFGIYSEIVSTFSRKYLFGYKALVWAIIAILFMSLTVWLHHFFTMGAGVNVNAFFGITTMFIAIPTGVKVFNWLFTIYGGRVKMDVPMLWAIGFLILFVLGGMTGVMLAIPGVNYSVHNTEFVVAHFHNTIIPGVVFGVLAGYNFWFPKVFGFRLHKGWGYTTFWLWFIGFIVAFAPLYLAGFDGMPRRISQNVDLRYGPYLVVAWVGAVLIFFGIVAIIVQLFVSIAQRHKLQDVTGDPWDGRTLEWSIASPPPSYNFAVIPAVDEPDLFWKQKQEGTAYPENKQYQDIYMPKNTALGFVAGGVLAGLLSFTLVWSIWWLAIIFFGVAILLWIIDSFKDHEEICIPKEEVEKTDLAFLEKVKQFNMPQGGRE</sequence>
<dbReference type="PROSITE" id="PS50855">
    <property type="entry name" value="COX1"/>
    <property type="match status" value="1"/>
</dbReference>
<keyword evidence="12" id="KW-0186">Copper</keyword>
<dbReference type="InterPro" id="IPR000883">
    <property type="entry name" value="Cyt_C_Oxase_1"/>
</dbReference>
<feature type="transmembrane region" description="Helical" evidence="15">
    <location>
        <begin position="496"/>
        <end position="520"/>
    </location>
</feature>
<evidence type="ECO:0000256" key="11">
    <source>
        <dbReference type="ARBA" id="ARBA00023004"/>
    </source>
</evidence>
<feature type="transmembrane region" description="Helical" evidence="15">
    <location>
        <begin position="312"/>
        <end position="336"/>
    </location>
</feature>
<keyword evidence="7 14" id="KW-0812">Transmembrane</keyword>
<feature type="transmembrane region" description="Helical" evidence="15">
    <location>
        <begin position="16"/>
        <end position="38"/>
    </location>
</feature>
<protein>
    <submittedName>
        <fullName evidence="17">Cbb3-type cytochrome c oxidase subunit I</fullName>
    </submittedName>
</protein>
<name>A0ABY3WXV7_9GAMM</name>
<evidence type="ECO:0000256" key="6">
    <source>
        <dbReference type="ARBA" id="ARBA00022660"/>
    </source>
</evidence>
<dbReference type="PROSITE" id="PS00077">
    <property type="entry name" value="COX1_CUB"/>
    <property type="match status" value="1"/>
</dbReference>
<evidence type="ECO:0000256" key="7">
    <source>
        <dbReference type="ARBA" id="ARBA00022692"/>
    </source>
</evidence>
<evidence type="ECO:0000256" key="1">
    <source>
        <dbReference type="ARBA" id="ARBA00004651"/>
    </source>
</evidence>
<feature type="transmembrane region" description="Helical" evidence="15">
    <location>
        <begin position="590"/>
        <end position="607"/>
    </location>
</feature>
<evidence type="ECO:0000256" key="3">
    <source>
        <dbReference type="ARBA" id="ARBA00022448"/>
    </source>
</evidence>
<evidence type="ECO:0000256" key="13">
    <source>
        <dbReference type="ARBA" id="ARBA00023136"/>
    </source>
</evidence>
<reference evidence="17 18" key="1">
    <citation type="submission" date="2022-03" db="EMBL/GenBank/DDBJ databases">
        <title>Ignatzschineria rhizosphaerae HR5S32.</title>
        <authorList>
            <person name="Sun J.Q."/>
            <person name="Feng J.Y."/>
        </authorList>
    </citation>
    <scope>NUCLEOTIDE SEQUENCE [LARGE SCALE GENOMIC DNA]</scope>
    <source>
        <strain evidence="17 18">HR5S32</strain>
    </source>
</reference>
<dbReference type="Gene3D" id="1.20.210.10">
    <property type="entry name" value="Cytochrome c oxidase-like, subunit I domain"/>
    <property type="match status" value="1"/>
</dbReference>
<keyword evidence="6 14" id="KW-0679">Respiratory chain</keyword>